<reference evidence="2 3" key="2">
    <citation type="submission" date="2024-07" db="EMBL/GenBank/DDBJ databases">
        <authorList>
            <person name="Akdeniz Z."/>
        </authorList>
    </citation>
    <scope>NUCLEOTIDE SEQUENCE [LARGE SCALE GENOMIC DNA]</scope>
</reference>
<gene>
    <name evidence="1" type="ORF">HINF_LOCUS10805</name>
    <name evidence="2" type="ORF">HINF_LOCUS6071</name>
</gene>
<proteinExistence type="predicted"/>
<evidence type="ECO:0000313" key="2">
    <source>
        <dbReference type="EMBL" id="CAL5980235.1"/>
    </source>
</evidence>
<sequence length="116" mass="13856">MIRDPIQQYQLTTKRHLQQLQAVSFIRQNSRYSIDEVPPTIYDEDYIIIQQKYSIEYEAPFKFQFQDNISYSNAENDLELFSSSDSCNCEQANKYHSKVQQQQLIFRINLSLLAYE</sequence>
<keyword evidence="3" id="KW-1185">Reference proteome</keyword>
<dbReference type="Proteomes" id="UP001642409">
    <property type="component" value="Unassembled WGS sequence"/>
</dbReference>
<evidence type="ECO:0000313" key="1">
    <source>
        <dbReference type="EMBL" id="CAI9923160.1"/>
    </source>
</evidence>
<accession>A0AA86NQQ9</accession>
<comment type="caution">
    <text evidence="1">The sequence shown here is derived from an EMBL/GenBank/DDBJ whole genome shotgun (WGS) entry which is preliminary data.</text>
</comment>
<evidence type="ECO:0000313" key="3">
    <source>
        <dbReference type="Proteomes" id="UP001642409"/>
    </source>
</evidence>
<dbReference type="AlphaFoldDB" id="A0AA86NQQ9"/>
<organism evidence="1">
    <name type="scientific">Hexamita inflata</name>
    <dbReference type="NCBI Taxonomy" id="28002"/>
    <lineage>
        <taxon>Eukaryota</taxon>
        <taxon>Metamonada</taxon>
        <taxon>Diplomonadida</taxon>
        <taxon>Hexamitidae</taxon>
        <taxon>Hexamitinae</taxon>
        <taxon>Hexamita</taxon>
    </lineage>
</organism>
<reference evidence="1" key="1">
    <citation type="submission" date="2023-06" db="EMBL/GenBank/DDBJ databases">
        <authorList>
            <person name="Kurt Z."/>
        </authorList>
    </citation>
    <scope>NUCLEOTIDE SEQUENCE</scope>
</reference>
<name>A0AA86NQQ9_9EUKA</name>
<dbReference type="EMBL" id="CATOUU010000279">
    <property type="protein sequence ID" value="CAI9923160.1"/>
    <property type="molecule type" value="Genomic_DNA"/>
</dbReference>
<dbReference type="EMBL" id="CAXDID020000012">
    <property type="protein sequence ID" value="CAL5980235.1"/>
    <property type="molecule type" value="Genomic_DNA"/>
</dbReference>
<protein>
    <submittedName>
        <fullName evidence="2">Hypothetical_protein</fullName>
    </submittedName>
</protein>